<dbReference type="InterPro" id="IPR000048">
    <property type="entry name" value="IQ_motif_EF-hand-BS"/>
</dbReference>
<dbReference type="EMBL" id="BFAA01014644">
    <property type="protein sequence ID" value="GCB79398.1"/>
    <property type="molecule type" value="Genomic_DNA"/>
</dbReference>
<feature type="compositionally biased region" description="Basic and acidic residues" evidence="1">
    <location>
        <begin position="82"/>
        <end position="97"/>
    </location>
</feature>
<feature type="compositionally biased region" description="Basic and acidic residues" evidence="1">
    <location>
        <begin position="174"/>
        <end position="199"/>
    </location>
</feature>
<organism evidence="2 3">
    <name type="scientific">Scyliorhinus torazame</name>
    <name type="common">Cloudy catshark</name>
    <name type="synonym">Catulus torazame</name>
    <dbReference type="NCBI Taxonomy" id="75743"/>
    <lineage>
        <taxon>Eukaryota</taxon>
        <taxon>Metazoa</taxon>
        <taxon>Chordata</taxon>
        <taxon>Craniata</taxon>
        <taxon>Vertebrata</taxon>
        <taxon>Chondrichthyes</taxon>
        <taxon>Elasmobranchii</taxon>
        <taxon>Galeomorphii</taxon>
        <taxon>Galeoidea</taxon>
        <taxon>Carcharhiniformes</taxon>
        <taxon>Scyliorhinidae</taxon>
        <taxon>Scyliorhinus</taxon>
    </lineage>
</organism>
<dbReference type="CDD" id="cd23767">
    <property type="entry name" value="IQCD"/>
    <property type="match status" value="2"/>
</dbReference>
<dbReference type="InterPro" id="IPR027417">
    <property type="entry name" value="P-loop_NTPase"/>
</dbReference>
<evidence type="ECO:0000313" key="2">
    <source>
        <dbReference type="EMBL" id="GCB79398.1"/>
    </source>
</evidence>
<name>A0A401Q208_SCYTO</name>
<keyword evidence="3" id="KW-1185">Reference proteome</keyword>
<feature type="region of interest" description="Disordered" evidence="1">
    <location>
        <begin position="224"/>
        <end position="325"/>
    </location>
</feature>
<feature type="compositionally biased region" description="Basic and acidic residues" evidence="1">
    <location>
        <begin position="104"/>
        <end position="113"/>
    </location>
</feature>
<dbReference type="AlphaFoldDB" id="A0A401Q208"/>
<sequence>MAILILIPDVYITNNFLYFFSLWIRKLHKGKMEKDQRVEIGHEKIDEKRNENKEREKEREKMKDYVKERDRERRRSKHKESKKAERREGREKEDNTQRRATGCEVRDKKDDEARRKDYEGHMMDHRNGVVNVQTPLSCHEENLIIKEDKPGKSLKSASVHNTRGATADIGSKLRSRDDKHASGQLHHRGERDSRGGGEKILESWEKVSLPGAYSESRYGISENHRSMSVERESWGDPSTRRPKYSYRANIDKGEEEGNRNYHEKHYSPSPESVTEPSCRIAHIMHSNINNPDPMVNQVKHRSADKPPRPECKDPNRKRGEGRQSPNVHLYMSELVPHPFEIKNQTLIDSRPPTEHSKRKSRRSSREETANGMNSQGLLTTDEETLRDEKTGKLVKVRSESPRDVPADMGSKVRSRDDKYFSGHIQSRVERDSKGGGEKILERSEKVPLFNSHPGSRHGFSENQMSLSMEDESWGEPYISPSLQRPKYSYKASMEKGEEIRCTPDKYSYRTPAEPNLRVSQKMEYTVISNIKTPEVKRKHIKHKSLGREHVAIEPDVKEQNIQSGVIKQSPDVEFGVSKSNSKTDCTAEQVSSGFADIYLSPEYPGRKTQKILRDKSSTAINALETWNCLESQSTVTNETDEYSQGGYSVGAIKCLEGWGKGLVYEPQFEAKQRDRCSDGSSEKKEIYTPQHSFNSRRPRYSYGTNKDTEDYSATLLKNSIAHLSQVSDQPVLRITNKSEYMVSSTSTSPEMNRKLIKYTSSLEEQPPALSNFINKAKQLEVATTMRPVSANESLTVPCLLNSDNSTKDNQQAKDLILDYSGSTCLRKISASGSQIELSSSNSSDRPRECQRIVYSKPHLHDLSDGDIHRERKEMVSDVKPMASQSTTSLRQRVPSLGMTLTDGTLSVDIPRPTVSTSRKNLLGTNYTNEIISNNARSKPVHFKHQYQECQKRSLQTRKRYQEEVNAALMIQAAWKGYQTRAQIRKQAEAAVIIQAAYRGYQIRKFLTEGISENEMDDLNDLRNEDWQNSEYPEVFLEEISQSDYSDSDADSTEDWLESPVSVAAGNPGAHVNDGLVHEGSAIDVSCSNPLLQYESVYQSQTCNWGGI</sequence>
<proteinExistence type="predicted"/>
<evidence type="ECO:0000313" key="3">
    <source>
        <dbReference type="Proteomes" id="UP000288216"/>
    </source>
</evidence>
<feature type="region of interest" description="Disordered" evidence="1">
    <location>
        <begin position="44"/>
        <end position="113"/>
    </location>
</feature>
<reference evidence="2 3" key="1">
    <citation type="journal article" date="2018" name="Nat. Ecol. Evol.">
        <title>Shark genomes provide insights into elasmobranch evolution and the origin of vertebrates.</title>
        <authorList>
            <person name="Hara Y"/>
            <person name="Yamaguchi K"/>
            <person name="Onimaru K"/>
            <person name="Kadota M"/>
            <person name="Koyanagi M"/>
            <person name="Keeley SD"/>
            <person name="Tatsumi K"/>
            <person name="Tanaka K"/>
            <person name="Motone F"/>
            <person name="Kageyama Y"/>
            <person name="Nozu R"/>
            <person name="Adachi N"/>
            <person name="Nishimura O"/>
            <person name="Nakagawa R"/>
            <person name="Tanegashima C"/>
            <person name="Kiyatake I"/>
            <person name="Matsumoto R"/>
            <person name="Murakumo K"/>
            <person name="Nishida K"/>
            <person name="Terakita A"/>
            <person name="Kuratani S"/>
            <person name="Sato K"/>
            <person name="Hyodo S Kuraku.S."/>
        </authorList>
    </citation>
    <scope>NUCLEOTIDE SEQUENCE [LARGE SCALE GENOMIC DNA]</scope>
</reference>
<dbReference type="Gene3D" id="1.20.5.190">
    <property type="match status" value="1"/>
</dbReference>
<comment type="caution">
    <text evidence="2">The sequence shown here is derived from an EMBL/GenBank/DDBJ whole genome shotgun (WGS) entry which is preliminary data.</text>
</comment>
<accession>A0A401Q208</accession>
<protein>
    <submittedName>
        <fullName evidence="2">Uncharacterized protein</fullName>
    </submittedName>
</protein>
<dbReference type="SUPFAM" id="SSF52540">
    <property type="entry name" value="P-loop containing nucleoside triphosphate hydrolases"/>
    <property type="match status" value="1"/>
</dbReference>
<dbReference type="OMA" id="TWNCLES"/>
<evidence type="ECO:0000256" key="1">
    <source>
        <dbReference type="SAM" id="MobiDB-lite"/>
    </source>
</evidence>
<feature type="compositionally biased region" description="Basic and acidic residues" evidence="1">
    <location>
        <begin position="224"/>
        <end position="234"/>
    </location>
</feature>
<dbReference type="OrthoDB" id="252964at2759"/>
<gene>
    <name evidence="2" type="ORF">scyTo_0019537</name>
</gene>
<feature type="compositionally biased region" description="Polar residues" evidence="1">
    <location>
        <begin position="155"/>
        <end position="164"/>
    </location>
</feature>
<feature type="region of interest" description="Disordered" evidence="1">
    <location>
        <begin position="343"/>
        <end position="390"/>
    </location>
</feature>
<feature type="compositionally biased region" description="Basic and acidic residues" evidence="1">
    <location>
        <begin position="671"/>
        <end position="686"/>
    </location>
</feature>
<dbReference type="Proteomes" id="UP000288216">
    <property type="component" value="Unassembled WGS sequence"/>
</dbReference>
<feature type="region of interest" description="Disordered" evidence="1">
    <location>
        <begin position="397"/>
        <end position="416"/>
    </location>
</feature>
<feature type="compositionally biased region" description="Basic and acidic residues" evidence="1">
    <location>
        <begin position="249"/>
        <end position="266"/>
    </location>
</feature>
<dbReference type="Pfam" id="PF00612">
    <property type="entry name" value="IQ"/>
    <property type="match status" value="2"/>
</dbReference>
<feature type="compositionally biased region" description="Basic and acidic residues" evidence="1">
    <location>
        <begin position="44"/>
        <end position="73"/>
    </location>
</feature>
<dbReference type="PROSITE" id="PS50096">
    <property type="entry name" value="IQ"/>
    <property type="match status" value="2"/>
</dbReference>
<feature type="region of interest" description="Disordered" evidence="1">
    <location>
        <begin position="147"/>
        <end position="199"/>
    </location>
</feature>
<feature type="compositionally biased region" description="Basic and acidic residues" evidence="1">
    <location>
        <begin position="301"/>
        <end position="321"/>
    </location>
</feature>
<dbReference type="STRING" id="75743.A0A401Q208"/>
<feature type="region of interest" description="Disordered" evidence="1">
    <location>
        <begin position="671"/>
        <end position="703"/>
    </location>
</feature>
<dbReference type="SMART" id="SM00015">
    <property type="entry name" value="IQ"/>
    <property type="match status" value="2"/>
</dbReference>